<name>A0A1F2WFD5_9ACTN</name>
<comment type="caution">
    <text evidence="1">The sequence shown here is derived from an EMBL/GenBank/DDBJ whole genome shotgun (WGS) entry which is preliminary data.</text>
</comment>
<dbReference type="EMBL" id="MELK01000053">
    <property type="protein sequence ID" value="OFW55541.1"/>
    <property type="molecule type" value="Genomic_DNA"/>
</dbReference>
<dbReference type="Proteomes" id="UP000177876">
    <property type="component" value="Unassembled WGS sequence"/>
</dbReference>
<sequence length="374" mass="41830">MKRSGKPTSGLENLIGGLPMKTSATCGECGIPLGIARTHNWNSNGTITEKGDPRHRMLLFESDNLDRLWRRLSEVLGVTLEHLWELVITSKSHATRSFLHSSLPWWTNLLVHFLGYRSAISRVEAQGLLMGYGKITLGGQYPERGRPERVTVFIEDPYSLPLFCGDCRGSAEVLERRDVEITYQALDARRHQIDMTMKDQHMGEGLFEWREPALEPGGDIEYERCLSCGSPLELKRFAWNLDTGVIRDTETGRRIALFGSQGLILVFQQLVHEFGDRVMEAITEIERENTLTAMSRAEAESGFEGLRMLAAIRGMGLITRLEMDETGMNISITNPSIPAYLAGLALGIFELATGIPARHRMQAKATSLDIQITP</sequence>
<proteinExistence type="predicted"/>
<accession>A0A1F2WFD5</accession>
<evidence type="ECO:0000313" key="1">
    <source>
        <dbReference type="EMBL" id="OFW55541.1"/>
    </source>
</evidence>
<gene>
    <name evidence="1" type="ORF">A2Y75_09515</name>
</gene>
<dbReference type="AlphaFoldDB" id="A0A1F2WFD5"/>
<protein>
    <submittedName>
        <fullName evidence="1">Uncharacterized protein</fullName>
    </submittedName>
</protein>
<reference evidence="1 2" key="1">
    <citation type="journal article" date="2016" name="Nat. Commun.">
        <title>Thousands of microbial genomes shed light on interconnected biogeochemical processes in an aquifer system.</title>
        <authorList>
            <person name="Anantharaman K."/>
            <person name="Brown C.T."/>
            <person name="Hug L.A."/>
            <person name="Sharon I."/>
            <person name="Castelle C.J."/>
            <person name="Probst A.J."/>
            <person name="Thomas B.C."/>
            <person name="Singh A."/>
            <person name="Wilkins M.J."/>
            <person name="Karaoz U."/>
            <person name="Brodie E.L."/>
            <person name="Williams K.H."/>
            <person name="Hubbard S.S."/>
            <person name="Banfield J.F."/>
        </authorList>
    </citation>
    <scope>NUCLEOTIDE SEQUENCE [LARGE SCALE GENOMIC DNA]</scope>
</reference>
<organism evidence="1 2">
    <name type="scientific">Candidatus Solincola sediminis</name>
    <dbReference type="NCBI Taxonomy" id="1797199"/>
    <lineage>
        <taxon>Bacteria</taxon>
        <taxon>Bacillati</taxon>
        <taxon>Actinomycetota</taxon>
        <taxon>Candidatus Geothermincolia</taxon>
        <taxon>Candidatus Geothermincolales</taxon>
        <taxon>Candidatus Geothermincolaceae</taxon>
        <taxon>Candidatus Solincola</taxon>
    </lineage>
</organism>
<dbReference type="STRING" id="1797197.A2Y75_09515"/>
<evidence type="ECO:0000313" key="2">
    <source>
        <dbReference type="Proteomes" id="UP000177876"/>
    </source>
</evidence>